<protein>
    <submittedName>
        <fullName evidence="1">Putative Erf family protein</fullName>
    </submittedName>
</protein>
<name>A0A6H1ZRW7_9ZZZZ</name>
<dbReference type="EMBL" id="MT144181">
    <property type="protein sequence ID" value="QJA50219.1"/>
    <property type="molecule type" value="Genomic_DNA"/>
</dbReference>
<reference evidence="1" key="1">
    <citation type="submission" date="2020-03" db="EMBL/GenBank/DDBJ databases">
        <title>The deep terrestrial virosphere.</title>
        <authorList>
            <person name="Holmfeldt K."/>
            <person name="Nilsson E."/>
            <person name="Simone D."/>
            <person name="Lopez-Fernandez M."/>
            <person name="Wu X."/>
            <person name="de Brujin I."/>
            <person name="Lundin D."/>
            <person name="Andersson A."/>
            <person name="Bertilsson S."/>
            <person name="Dopson M."/>
        </authorList>
    </citation>
    <scope>NUCLEOTIDE SEQUENCE</scope>
    <source>
        <strain evidence="1">TM448A01641</strain>
    </source>
</reference>
<sequence>MKQRGRPKKIEVGIDVTEKEQSTAIVKHNEADINLLLSQAIERSVPVETMEKLLAMRTQLKQEHAKENYNRALSEFQMECPVIGKNKVVKDKSGKDRYKYAPLDEIVIQTKELLHKYGFSYTFDARYEDNAQIITCTARHLDGHSESAVFRSPIDKDAYMSEVQKHGSAMTFAKRYAFCSVFGIMTGDEDTDGINGEPKSKAQITDAEIIPEPEKKPEETKKEVKVDAGVKKRLIEIANESSEEDRKILLQYQSKKTLNQKELDSIEIIKEKNAKNLEEKNELLADMKVKLLAKCIENEKWSRGIQSKLGLNQMFPKKEEFDTAISGLTVKDYDTVKTLLLLSVD</sequence>
<proteinExistence type="predicted"/>
<dbReference type="Pfam" id="PF04404">
    <property type="entry name" value="ERF"/>
    <property type="match status" value="1"/>
</dbReference>
<organism evidence="1">
    <name type="scientific">viral metagenome</name>
    <dbReference type="NCBI Taxonomy" id="1070528"/>
    <lineage>
        <taxon>unclassified sequences</taxon>
        <taxon>metagenomes</taxon>
        <taxon>organismal metagenomes</taxon>
    </lineage>
</organism>
<dbReference type="InterPro" id="IPR007499">
    <property type="entry name" value="ERF_bacteria_virus"/>
</dbReference>
<dbReference type="AlphaFoldDB" id="A0A6H1ZRW7"/>
<accession>A0A6H1ZRW7</accession>
<gene>
    <name evidence="1" type="ORF">TM448A01641_0015</name>
</gene>
<evidence type="ECO:0000313" key="1">
    <source>
        <dbReference type="EMBL" id="QJA50219.1"/>
    </source>
</evidence>